<feature type="region of interest" description="Disordered" evidence="6">
    <location>
        <begin position="1"/>
        <end position="93"/>
    </location>
</feature>
<dbReference type="PANTHER" id="PTHR24031">
    <property type="entry name" value="RNA HELICASE"/>
    <property type="match status" value="1"/>
</dbReference>
<dbReference type="VEuPathDB" id="ToxoDB:ETH2_0534200"/>
<comment type="catalytic activity">
    <reaction evidence="5">
        <text>ATP + H2O = ADP + phosphate + H(+)</text>
        <dbReference type="Rhea" id="RHEA:13065"/>
        <dbReference type="ChEBI" id="CHEBI:15377"/>
        <dbReference type="ChEBI" id="CHEBI:15378"/>
        <dbReference type="ChEBI" id="CHEBI:30616"/>
        <dbReference type="ChEBI" id="CHEBI:43474"/>
        <dbReference type="ChEBI" id="CHEBI:456216"/>
        <dbReference type="EC" id="3.6.4.13"/>
    </reaction>
</comment>
<feature type="compositionally biased region" description="Basic residues" evidence="6">
    <location>
        <begin position="13"/>
        <end position="22"/>
    </location>
</feature>
<feature type="compositionally biased region" description="Low complexity" evidence="6">
    <location>
        <begin position="361"/>
        <end position="370"/>
    </location>
</feature>
<protein>
    <recommendedName>
        <fullName evidence="5">ATP-dependent RNA helicase</fullName>
        <ecNumber evidence="5">3.6.4.13</ecNumber>
    </recommendedName>
</protein>
<dbReference type="EMBL" id="HG673790">
    <property type="protein sequence ID" value="CDJ37890.1"/>
    <property type="molecule type" value="Genomic_DNA"/>
</dbReference>
<dbReference type="SUPFAM" id="SSF52540">
    <property type="entry name" value="P-loop containing nucleoside triphosphate hydrolases"/>
    <property type="match status" value="1"/>
</dbReference>
<accession>U6KIQ8</accession>
<comment type="similarity">
    <text evidence="4">Belongs to the DEAD box helicase family.</text>
</comment>
<dbReference type="OrthoDB" id="10665844at2759"/>
<dbReference type="InterPro" id="IPR000629">
    <property type="entry name" value="RNA-helicase_DEAD-box_CS"/>
</dbReference>
<evidence type="ECO:0000256" key="6">
    <source>
        <dbReference type="SAM" id="MobiDB-lite"/>
    </source>
</evidence>
<dbReference type="RefSeq" id="XP_013228728.1">
    <property type="nucleotide sequence ID" value="XM_013373274.1"/>
</dbReference>
<evidence type="ECO:0000313" key="9">
    <source>
        <dbReference type="Proteomes" id="UP000030747"/>
    </source>
</evidence>
<reference evidence="8" key="1">
    <citation type="submission" date="2013-10" db="EMBL/GenBank/DDBJ databases">
        <title>Genomic analysis of the causative agents of coccidiosis in chickens.</title>
        <authorList>
            <person name="Reid A.J."/>
            <person name="Blake D."/>
            <person name="Billington K."/>
            <person name="Browne H."/>
            <person name="Dunn M."/>
            <person name="Hung S."/>
            <person name="Kawahara F."/>
            <person name="Miranda-Saavedra D."/>
            <person name="Mourier T."/>
            <person name="Nagra H."/>
            <person name="Otto T.D."/>
            <person name="Rawlings N."/>
            <person name="Sanchez A."/>
            <person name="Sanders M."/>
            <person name="Subramaniam C."/>
            <person name="Tay Y."/>
            <person name="Dear P."/>
            <person name="Doerig C."/>
            <person name="Gruber A."/>
            <person name="Parkinson J."/>
            <person name="Shirley M."/>
            <person name="Wan K.L."/>
            <person name="Berriman M."/>
            <person name="Tomley F."/>
            <person name="Pain A."/>
        </authorList>
    </citation>
    <scope>NUCLEOTIDE SEQUENCE [LARGE SCALE GENOMIC DNA]</scope>
    <source>
        <strain evidence="8">Houghton</strain>
    </source>
</reference>
<evidence type="ECO:0000313" key="8">
    <source>
        <dbReference type="EMBL" id="CDJ37890.1"/>
    </source>
</evidence>
<dbReference type="GO" id="GO:0016787">
    <property type="term" value="F:hydrolase activity"/>
    <property type="evidence" value="ECO:0007669"/>
    <property type="project" value="UniProtKB-KW"/>
</dbReference>
<dbReference type="PROSITE" id="PS00039">
    <property type="entry name" value="DEAD_ATP_HELICASE"/>
    <property type="match status" value="1"/>
</dbReference>
<dbReference type="EC" id="3.6.4.13" evidence="5"/>
<evidence type="ECO:0000256" key="1">
    <source>
        <dbReference type="ARBA" id="ARBA00022741"/>
    </source>
</evidence>
<keyword evidence="3 4" id="KW-0067">ATP-binding</keyword>
<comment type="domain">
    <text evidence="5">The Q motif is unique to and characteristic of the DEAD box family of RNA helicases and controls ATP binding and hydrolysis.</text>
</comment>
<keyword evidence="9" id="KW-1185">Reference proteome</keyword>
<feature type="region of interest" description="Disordered" evidence="6">
    <location>
        <begin position="361"/>
        <end position="421"/>
    </location>
</feature>
<dbReference type="Gene3D" id="3.40.50.300">
    <property type="entry name" value="P-loop containing nucleotide triphosphate hydrolases"/>
    <property type="match status" value="1"/>
</dbReference>
<evidence type="ECO:0000256" key="5">
    <source>
        <dbReference type="RuleBase" id="RU365068"/>
    </source>
</evidence>
<dbReference type="PROSITE" id="PS51192">
    <property type="entry name" value="HELICASE_ATP_BIND_1"/>
    <property type="match status" value="1"/>
</dbReference>
<sequence>MGAERDLKAAHLPARKRKKFKKPPQAQQVQQQQKQQQKQQQQKQQQQQPKEKRKPHKQRPAAAAATTPGEVESDCSTAPGEEPRAAATAAAAADKHGAASSPAAADTAAAAAAAAAAAPDPSACAADPAAAATPAETPAAAAAAAAAASLFAAASYSKWAFLHLRLRRSLLHHGFTKPTKIQLLAIPTLLHGHDTLIQCPTGMGKTLCLAVPLLQRVLQQSQQQQQQLKRSDGTRAIVLLPTRELALQAAALFQQLTRIFPWLTVSAVIGGESRKKEKQRLRLGTGVLLGTPGRLQDHLSSTSSLRLLPLLCLLLDEADRLLDLGFEAKLRCIYTACLQKIRQEQQLLQLRREAADECAALQQQQQQQGEAEGDSDDEQQQLQRLRRLETEHEGVDGPAAAATTTTSSSSSSSSSSGRGHL</sequence>
<dbReference type="VEuPathDB" id="ToxoDB:ETH_00025560"/>
<dbReference type="InterPro" id="IPR014001">
    <property type="entry name" value="Helicase_ATP-bd"/>
</dbReference>
<feature type="compositionally biased region" description="Low complexity" evidence="6">
    <location>
        <begin position="399"/>
        <end position="421"/>
    </location>
</feature>
<dbReference type="GeneID" id="25254222"/>
<organism evidence="8 9">
    <name type="scientific">Eimeria tenella</name>
    <name type="common">Coccidian parasite</name>
    <dbReference type="NCBI Taxonomy" id="5802"/>
    <lineage>
        <taxon>Eukaryota</taxon>
        <taxon>Sar</taxon>
        <taxon>Alveolata</taxon>
        <taxon>Apicomplexa</taxon>
        <taxon>Conoidasida</taxon>
        <taxon>Coccidia</taxon>
        <taxon>Eucoccidiorida</taxon>
        <taxon>Eimeriorina</taxon>
        <taxon>Eimeriidae</taxon>
        <taxon>Eimeria</taxon>
    </lineage>
</organism>
<gene>
    <name evidence="8" type="ORF">ETH_00025560</name>
</gene>
<proteinExistence type="inferred from homology"/>
<comment type="function">
    <text evidence="5">RNA helicase.</text>
</comment>
<reference evidence="8" key="2">
    <citation type="submission" date="2013-10" db="EMBL/GenBank/DDBJ databases">
        <authorList>
            <person name="Aslett M."/>
        </authorList>
    </citation>
    <scope>NUCLEOTIDE SEQUENCE [LARGE SCALE GENOMIC DNA]</scope>
    <source>
        <strain evidence="8">Houghton</strain>
    </source>
</reference>
<dbReference type="Pfam" id="PF00270">
    <property type="entry name" value="DEAD"/>
    <property type="match status" value="1"/>
</dbReference>
<keyword evidence="4" id="KW-0347">Helicase</keyword>
<dbReference type="GO" id="GO:0005524">
    <property type="term" value="F:ATP binding"/>
    <property type="evidence" value="ECO:0007669"/>
    <property type="project" value="UniProtKB-UniRule"/>
</dbReference>
<evidence type="ECO:0000259" key="7">
    <source>
        <dbReference type="PROSITE" id="PS51192"/>
    </source>
</evidence>
<evidence type="ECO:0000256" key="4">
    <source>
        <dbReference type="RuleBase" id="RU000492"/>
    </source>
</evidence>
<feature type="compositionally biased region" description="Basic and acidic residues" evidence="6">
    <location>
        <begin position="386"/>
        <end position="395"/>
    </location>
</feature>
<evidence type="ECO:0000256" key="3">
    <source>
        <dbReference type="ARBA" id="ARBA00022840"/>
    </source>
</evidence>
<dbReference type="GO" id="GO:0003723">
    <property type="term" value="F:RNA binding"/>
    <property type="evidence" value="ECO:0007669"/>
    <property type="project" value="UniProtKB-UniRule"/>
</dbReference>
<dbReference type="AlphaFoldDB" id="U6KIQ8"/>
<dbReference type="GO" id="GO:0003724">
    <property type="term" value="F:RNA helicase activity"/>
    <property type="evidence" value="ECO:0007669"/>
    <property type="project" value="UniProtKB-EC"/>
</dbReference>
<evidence type="ECO:0000256" key="2">
    <source>
        <dbReference type="ARBA" id="ARBA00022801"/>
    </source>
</evidence>
<feature type="compositionally biased region" description="Low complexity" evidence="6">
    <location>
        <begin position="23"/>
        <end position="48"/>
    </location>
</feature>
<dbReference type="Proteomes" id="UP000030747">
    <property type="component" value="Unassembled WGS sequence"/>
</dbReference>
<dbReference type="InterPro" id="IPR011545">
    <property type="entry name" value="DEAD/DEAH_box_helicase_dom"/>
</dbReference>
<name>U6KIQ8_EIMTE</name>
<dbReference type="InterPro" id="IPR027417">
    <property type="entry name" value="P-loop_NTPase"/>
</dbReference>
<dbReference type="SMART" id="SM00487">
    <property type="entry name" value="DEXDc"/>
    <property type="match status" value="1"/>
</dbReference>
<dbReference type="OMA" id="PERAQKH"/>
<keyword evidence="2 4" id="KW-0378">Hydrolase</keyword>
<feature type="domain" description="Helicase ATP-binding" evidence="7">
    <location>
        <begin position="186"/>
        <end position="350"/>
    </location>
</feature>
<keyword evidence="1 4" id="KW-0547">Nucleotide-binding</keyword>
<keyword evidence="5" id="KW-0694">RNA-binding</keyword>